<dbReference type="PANTHER" id="PTHR45138">
    <property type="entry name" value="REGULATORY COMPONENTS OF SENSORY TRANSDUCTION SYSTEM"/>
    <property type="match status" value="1"/>
</dbReference>
<dbReference type="InterPro" id="IPR029151">
    <property type="entry name" value="Sensor-like_sf"/>
</dbReference>
<dbReference type="PANTHER" id="PTHR45138:SF9">
    <property type="entry name" value="DIGUANYLATE CYCLASE DGCM-RELATED"/>
    <property type="match status" value="1"/>
</dbReference>
<protein>
    <recommendedName>
        <fullName evidence="1">diguanylate cyclase</fullName>
        <ecNumber evidence="1">2.7.7.65</ecNumber>
    </recommendedName>
</protein>
<dbReference type="SUPFAM" id="SSF103190">
    <property type="entry name" value="Sensory domain-like"/>
    <property type="match status" value="1"/>
</dbReference>
<comment type="catalytic activity">
    <reaction evidence="2">
        <text>2 GTP = 3',3'-c-di-GMP + 2 diphosphate</text>
        <dbReference type="Rhea" id="RHEA:24898"/>
        <dbReference type="ChEBI" id="CHEBI:33019"/>
        <dbReference type="ChEBI" id="CHEBI:37565"/>
        <dbReference type="ChEBI" id="CHEBI:58805"/>
        <dbReference type="EC" id="2.7.7.65"/>
    </reaction>
</comment>
<reference evidence="5 6" key="1">
    <citation type="submission" date="2019-02" db="EMBL/GenBank/DDBJ databases">
        <title>Complete Genome Sequence of Desulfovibrio desulfuricans IC1, a Sulfonate Utilizing Anaerobe.</title>
        <authorList>
            <person name="Day L.A."/>
            <person name="De Leon K.B."/>
            <person name="Wall J.D."/>
        </authorList>
    </citation>
    <scope>NUCLEOTIDE SEQUENCE [LARGE SCALE GENOMIC DNA]</scope>
    <source>
        <strain evidence="5 6">IC1</strain>
    </source>
</reference>
<dbReference type="GO" id="GO:0005886">
    <property type="term" value="C:plasma membrane"/>
    <property type="evidence" value="ECO:0007669"/>
    <property type="project" value="TreeGrafter"/>
</dbReference>
<dbReference type="SMART" id="SM00267">
    <property type="entry name" value="GGDEF"/>
    <property type="match status" value="1"/>
</dbReference>
<dbReference type="InterPro" id="IPR000160">
    <property type="entry name" value="GGDEF_dom"/>
</dbReference>
<evidence type="ECO:0000256" key="2">
    <source>
        <dbReference type="ARBA" id="ARBA00034247"/>
    </source>
</evidence>
<keyword evidence="3" id="KW-0812">Transmembrane</keyword>
<dbReference type="Gene3D" id="3.30.450.20">
    <property type="entry name" value="PAS domain"/>
    <property type="match status" value="1"/>
</dbReference>
<gene>
    <name evidence="5" type="ORF">DDIC_05585</name>
</gene>
<dbReference type="GO" id="GO:0052621">
    <property type="term" value="F:diguanylate cyclase activity"/>
    <property type="evidence" value="ECO:0007669"/>
    <property type="project" value="UniProtKB-EC"/>
</dbReference>
<dbReference type="GO" id="GO:1902201">
    <property type="term" value="P:negative regulation of bacterial-type flagellum-dependent cell motility"/>
    <property type="evidence" value="ECO:0007669"/>
    <property type="project" value="TreeGrafter"/>
</dbReference>
<dbReference type="FunFam" id="3.30.70.270:FF:000001">
    <property type="entry name" value="Diguanylate cyclase domain protein"/>
    <property type="match status" value="1"/>
</dbReference>
<feature type="transmembrane region" description="Helical" evidence="3">
    <location>
        <begin position="319"/>
        <end position="341"/>
    </location>
</feature>
<dbReference type="InterPro" id="IPR050469">
    <property type="entry name" value="Diguanylate_Cyclase"/>
</dbReference>
<dbReference type="OrthoDB" id="9813903at2"/>
<evidence type="ECO:0000313" key="6">
    <source>
        <dbReference type="Proteomes" id="UP000297065"/>
    </source>
</evidence>
<keyword evidence="3" id="KW-1133">Transmembrane helix</keyword>
<proteinExistence type="predicted"/>
<dbReference type="EC" id="2.7.7.65" evidence="1"/>
<evidence type="ECO:0000259" key="4">
    <source>
        <dbReference type="PROSITE" id="PS50887"/>
    </source>
</evidence>
<dbReference type="Gene3D" id="3.30.70.270">
    <property type="match status" value="1"/>
</dbReference>
<dbReference type="RefSeq" id="WP_136399524.1">
    <property type="nucleotide sequence ID" value="NZ_CP036295.1"/>
</dbReference>
<dbReference type="AlphaFoldDB" id="A0A4P7UGP9"/>
<organism evidence="5 6">
    <name type="scientific">Desulfovibrio desulfuricans</name>
    <dbReference type="NCBI Taxonomy" id="876"/>
    <lineage>
        <taxon>Bacteria</taxon>
        <taxon>Pseudomonadati</taxon>
        <taxon>Thermodesulfobacteriota</taxon>
        <taxon>Desulfovibrionia</taxon>
        <taxon>Desulfovibrionales</taxon>
        <taxon>Desulfovibrionaceae</taxon>
        <taxon>Desulfovibrio</taxon>
    </lineage>
</organism>
<sequence length="544" mass="59721">MMKAVLRSAAALLGKLKIHIEERPTRTILALWALSIPFAAALSLLVALYWRSEHFAAGLDEAEFSLTQRVQRVAEMTELKFDTIRKLTALLATDSRIVAALSGQGNLVECTSYLQSVGYTLRLHRAFLLNKNGVCVASNDAGLAKNLLGVNLADREYFIRAMAGESAVQFVVGRVSTVPGFHFSAPVIGPDGYLGVVVLKIDKDTLAQQLYLPTGFVTDRAGVVVVPDVPENMLRVVPGGSAASLGVEQSQLRYQRAKLETVYLREVNVHGHKAWLRHAEGQPFLCTVASIGKEGLSVYGFENIGQLVAETEASFRVRLLTAFFFLILGSAVIIGTFVNFLRDRYQRNTLQKLNDTLRVQAQHDALTGLLNRRMFDEMAESWFAQTLRLGVPFSLVLFDIDHFKRLNDSFGHQAGDNVLRKIAACVQNTLSRKGDRVFRIGGEEFAVLAGAEDEAQLRCLMEKIRTAVEGLQLKHPNGPKAVVTVSLGGLLVCGCCDLSFDGAFRKADEALYQAKASGRNRSVLADASCLVTVPPVRLRSRKRS</sequence>
<evidence type="ECO:0000256" key="1">
    <source>
        <dbReference type="ARBA" id="ARBA00012528"/>
    </source>
</evidence>
<dbReference type="InterPro" id="IPR029787">
    <property type="entry name" value="Nucleotide_cyclase"/>
</dbReference>
<dbReference type="Pfam" id="PF00990">
    <property type="entry name" value="GGDEF"/>
    <property type="match status" value="1"/>
</dbReference>
<dbReference type="GO" id="GO:0043709">
    <property type="term" value="P:cell adhesion involved in single-species biofilm formation"/>
    <property type="evidence" value="ECO:0007669"/>
    <property type="project" value="TreeGrafter"/>
</dbReference>
<feature type="domain" description="GGDEF" evidence="4">
    <location>
        <begin position="391"/>
        <end position="527"/>
    </location>
</feature>
<dbReference type="PROSITE" id="PS50887">
    <property type="entry name" value="GGDEF"/>
    <property type="match status" value="1"/>
</dbReference>
<evidence type="ECO:0000313" key="5">
    <source>
        <dbReference type="EMBL" id="QCC85353.1"/>
    </source>
</evidence>
<feature type="transmembrane region" description="Helical" evidence="3">
    <location>
        <begin position="29"/>
        <end position="50"/>
    </location>
</feature>
<accession>A0A4P7UGP9</accession>
<keyword evidence="3" id="KW-0472">Membrane</keyword>
<evidence type="ECO:0000256" key="3">
    <source>
        <dbReference type="SAM" id="Phobius"/>
    </source>
</evidence>
<name>A0A4P7UGP9_DESDE</name>
<dbReference type="InterPro" id="IPR043128">
    <property type="entry name" value="Rev_trsase/Diguanyl_cyclase"/>
</dbReference>
<dbReference type="Proteomes" id="UP000297065">
    <property type="component" value="Chromosome"/>
</dbReference>
<dbReference type="SUPFAM" id="SSF55073">
    <property type="entry name" value="Nucleotide cyclase"/>
    <property type="match status" value="1"/>
</dbReference>
<dbReference type="CDD" id="cd01949">
    <property type="entry name" value="GGDEF"/>
    <property type="match status" value="1"/>
</dbReference>
<dbReference type="NCBIfam" id="TIGR00254">
    <property type="entry name" value="GGDEF"/>
    <property type="match status" value="1"/>
</dbReference>
<dbReference type="CDD" id="cd12914">
    <property type="entry name" value="PDC1_DGC_like"/>
    <property type="match status" value="1"/>
</dbReference>
<dbReference type="EMBL" id="CP036295">
    <property type="protein sequence ID" value="QCC85353.1"/>
    <property type="molecule type" value="Genomic_DNA"/>
</dbReference>